<dbReference type="Proteomes" id="UP000681722">
    <property type="component" value="Unassembled WGS sequence"/>
</dbReference>
<dbReference type="AlphaFoldDB" id="A0A815BSQ4"/>
<dbReference type="EMBL" id="CAJNOQ010011323">
    <property type="protein sequence ID" value="CAF1273925.1"/>
    <property type="molecule type" value="Genomic_DNA"/>
</dbReference>
<dbReference type="EMBL" id="CAJOBC010024685">
    <property type="protein sequence ID" value="CAF4064098.1"/>
    <property type="molecule type" value="Genomic_DNA"/>
</dbReference>
<evidence type="ECO:0000313" key="2">
    <source>
        <dbReference type="EMBL" id="CAF4064098.1"/>
    </source>
</evidence>
<keyword evidence="3" id="KW-1185">Reference proteome</keyword>
<sequence>MRTAILSSVVHLASARQKITAKKEVKACYSCKGAANCEPDKLQGQELRTSGAFGGKTLYCYSRFDPKTGKVVRRGGFGFGELFDKNLKCDSKFYLCCYENLCNTQTAGYCAA</sequence>
<accession>A0A815BSQ4</accession>
<protein>
    <submittedName>
        <fullName evidence="1">Uncharacterized protein</fullName>
    </submittedName>
</protein>
<organism evidence="1 3">
    <name type="scientific">Didymodactylos carnosus</name>
    <dbReference type="NCBI Taxonomy" id="1234261"/>
    <lineage>
        <taxon>Eukaryota</taxon>
        <taxon>Metazoa</taxon>
        <taxon>Spiralia</taxon>
        <taxon>Gnathifera</taxon>
        <taxon>Rotifera</taxon>
        <taxon>Eurotatoria</taxon>
        <taxon>Bdelloidea</taxon>
        <taxon>Philodinida</taxon>
        <taxon>Philodinidae</taxon>
        <taxon>Didymodactylos</taxon>
    </lineage>
</organism>
<comment type="caution">
    <text evidence="1">The sequence shown here is derived from an EMBL/GenBank/DDBJ whole genome shotgun (WGS) entry which is preliminary data.</text>
</comment>
<name>A0A815BSQ4_9BILA</name>
<evidence type="ECO:0000313" key="3">
    <source>
        <dbReference type="Proteomes" id="UP000663829"/>
    </source>
</evidence>
<evidence type="ECO:0000313" key="1">
    <source>
        <dbReference type="EMBL" id="CAF1273925.1"/>
    </source>
</evidence>
<proteinExistence type="predicted"/>
<dbReference type="Proteomes" id="UP000663829">
    <property type="component" value="Unassembled WGS sequence"/>
</dbReference>
<reference evidence="1" key="1">
    <citation type="submission" date="2021-02" db="EMBL/GenBank/DDBJ databases">
        <authorList>
            <person name="Nowell W R."/>
        </authorList>
    </citation>
    <scope>NUCLEOTIDE SEQUENCE</scope>
</reference>
<gene>
    <name evidence="1" type="ORF">GPM918_LOCUS27222</name>
    <name evidence="2" type="ORF">SRO942_LOCUS27512</name>
</gene>